<evidence type="ECO:0000256" key="10">
    <source>
        <dbReference type="SAM" id="MobiDB-lite"/>
    </source>
</evidence>
<dbReference type="EC" id="2.3.2.31" evidence="2"/>
<feature type="compositionally biased region" description="Low complexity" evidence="10">
    <location>
        <begin position="91"/>
        <end position="112"/>
    </location>
</feature>
<comment type="caution">
    <text evidence="12">The sequence shown here is derived from an EMBL/GenBank/DDBJ whole genome shotgun (WGS) entry which is preliminary data.</text>
</comment>
<dbReference type="InterPro" id="IPR044066">
    <property type="entry name" value="TRIAD_supradom"/>
</dbReference>
<feature type="compositionally biased region" description="Low complexity" evidence="10">
    <location>
        <begin position="663"/>
        <end position="675"/>
    </location>
</feature>
<organism evidence="12 13">
    <name type="scientific">Claviceps pusilla</name>
    <dbReference type="NCBI Taxonomy" id="123648"/>
    <lineage>
        <taxon>Eukaryota</taxon>
        <taxon>Fungi</taxon>
        <taxon>Dikarya</taxon>
        <taxon>Ascomycota</taxon>
        <taxon>Pezizomycotina</taxon>
        <taxon>Sordariomycetes</taxon>
        <taxon>Hypocreomycetidae</taxon>
        <taxon>Hypocreales</taxon>
        <taxon>Clavicipitaceae</taxon>
        <taxon>Claviceps</taxon>
    </lineage>
</organism>
<keyword evidence="8" id="KW-0862">Zinc</keyword>
<accession>A0A9P7NIM6</accession>
<dbReference type="InterPro" id="IPR002867">
    <property type="entry name" value="IBR_dom"/>
</dbReference>
<evidence type="ECO:0000313" key="12">
    <source>
        <dbReference type="EMBL" id="KAG6017580.1"/>
    </source>
</evidence>
<evidence type="ECO:0000256" key="2">
    <source>
        <dbReference type="ARBA" id="ARBA00012251"/>
    </source>
</evidence>
<sequence length="675" mass="75433">MEELKQIPELDDARFYTEVMQLDDDRTEMQHDRQLLTKAHGLGIMATLPTVSKTHRLASSAMSDSIESTSREQSFLTVSEGSTMAYSTPHSSIYSAPSPNLSSSDNNSSSNDDTNKNNDALKSQHKCLNFSPYDKYLAQTELVPDVSSPSSRNSLGMLESSGQSIFSVGTRKSLSSLRSGFRDRLRLRKKSSRISEAPMSCSKCHVSLSHAKALQSLPCGHANCTDCLRDLTVEAMKDETTMPPRCCAKPVLSDTLQKVLDIDVQESFLKAILQYSTPSESRVFCCNPVCGEFIPPLLTRVDTNMPSTVTCLKCQAKVCSSCKHGAHALGTHCPQDWELLDALKIGGHSSWRRCYRCRKLIELAEVKGSVTCACEAQFCYACGGVWDTVTGCPNVCKGEEELARRREEEQRRIAEAEASAALEEEEATKRSMQNPEIQSLLEAQREEMQRLLRFKEAAVSSLTARQSAQETALADKHAQDGQELAEKHAKDTSQLEDRQIDEELDLRSTLDQAARSIKIRIKHMEAYCHGLGKNPTTTSGQPPRVVTEQHLRNLGHQYTLRDDVERQHQSKINMMRDRQSKRMEELVQKHEAEVDALAERNRKACAALGETFLLERKTFDSVFEARQSRLTARWTLAMEVQCKELEEKDGLRYSVVAPPSWPEPAATTEASAPQD</sequence>
<evidence type="ECO:0000313" key="13">
    <source>
        <dbReference type="Proteomes" id="UP000748025"/>
    </source>
</evidence>
<dbReference type="GO" id="GO:0016567">
    <property type="term" value="P:protein ubiquitination"/>
    <property type="evidence" value="ECO:0007669"/>
    <property type="project" value="InterPro"/>
</dbReference>
<protein>
    <recommendedName>
        <fullName evidence="2">RBR-type E3 ubiquitin transferase</fullName>
        <ecNumber evidence="2">2.3.2.31</ecNumber>
    </recommendedName>
</protein>
<dbReference type="OrthoDB" id="9977870at2759"/>
<dbReference type="GO" id="GO:0008270">
    <property type="term" value="F:zinc ion binding"/>
    <property type="evidence" value="ECO:0007669"/>
    <property type="project" value="UniProtKB-KW"/>
</dbReference>
<name>A0A9P7NIM6_9HYPO</name>
<evidence type="ECO:0000256" key="3">
    <source>
        <dbReference type="ARBA" id="ARBA00022679"/>
    </source>
</evidence>
<keyword evidence="7" id="KW-0833">Ubl conjugation pathway</keyword>
<keyword evidence="3" id="KW-0808">Transferase</keyword>
<evidence type="ECO:0000256" key="7">
    <source>
        <dbReference type="ARBA" id="ARBA00022786"/>
    </source>
</evidence>
<dbReference type="PROSITE" id="PS51873">
    <property type="entry name" value="TRIAD"/>
    <property type="match status" value="1"/>
</dbReference>
<evidence type="ECO:0000259" key="11">
    <source>
        <dbReference type="PROSITE" id="PS51873"/>
    </source>
</evidence>
<dbReference type="InterPro" id="IPR031127">
    <property type="entry name" value="E3_UB_ligase_RBR"/>
</dbReference>
<dbReference type="Pfam" id="PF01485">
    <property type="entry name" value="IBR"/>
    <property type="match status" value="1"/>
</dbReference>
<dbReference type="Gene3D" id="1.20.120.1750">
    <property type="match status" value="1"/>
</dbReference>
<dbReference type="GO" id="GO:0061630">
    <property type="term" value="F:ubiquitin protein ligase activity"/>
    <property type="evidence" value="ECO:0007669"/>
    <property type="project" value="UniProtKB-EC"/>
</dbReference>
<feature type="region of interest" description="Disordered" evidence="10">
    <location>
        <begin position="470"/>
        <end position="496"/>
    </location>
</feature>
<evidence type="ECO:0000256" key="4">
    <source>
        <dbReference type="ARBA" id="ARBA00022723"/>
    </source>
</evidence>
<keyword evidence="5" id="KW-0677">Repeat</keyword>
<gene>
    <name evidence="12" type="ORF">E4U43_000851</name>
</gene>
<reference evidence="12" key="1">
    <citation type="journal article" date="2020" name="bioRxiv">
        <title>Whole genome comparisons of ergot fungi reveals the divergence and evolution of species within the genus Claviceps are the result of varying mechanisms driving genome evolution and host range expansion.</title>
        <authorList>
            <person name="Wyka S.A."/>
            <person name="Mondo S.J."/>
            <person name="Liu M."/>
            <person name="Dettman J."/>
            <person name="Nalam V."/>
            <person name="Broders K.D."/>
        </authorList>
    </citation>
    <scope>NUCLEOTIDE SEQUENCE</scope>
    <source>
        <strain evidence="12">CCC 602</strain>
    </source>
</reference>
<dbReference type="CDD" id="cd22584">
    <property type="entry name" value="Rcat_RBR_unk"/>
    <property type="match status" value="1"/>
</dbReference>
<proteinExistence type="predicted"/>
<feature type="region of interest" description="Disordered" evidence="10">
    <location>
        <begin position="87"/>
        <end position="120"/>
    </location>
</feature>
<feature type="coiled-coil region" evidence="9">
    <location>
        <begin position="580"/>
        <end position="607"/>
    </location>
</feature>
<dbReference type="CDD" id="cd20335">
    <property type="entry name" value="BRcat_RBR"/>
    <property type="match status" value="1"/>
</dbReference>
<keyword evidence="6" id="KW-0863">Zinc-finger</keyword>
<dbReference type="PANTHER" id="PTHR11685">
    <property type="entry name" value="RBR FAMILY RING FINGER AND IBR DOMAIN-CONTAINING"/>
    <property type="match status" value="1"/>
</dbReference>
<evidence type="ECO:0000256" key="1">
    <source>
        <dbReference type="ARBA" id="ARBA00001798"/>
    </source>
</evidence>
<feature type="compositionally biased region" description="Basic and acidic residues" evidence="10">
    <location>
        <begin position="473"/>
        <end position="496"/>
    </location>
</feature>
<evidence type="ECO:0000256" key="8">
    <source>
        <dbReference type="ARBA" id="ARBA00022833"/>
    </source>
</evidence>
<evidence type="ECO:0000256" key="5">
    <source>
        <dbReference type="ARBA" id="ARBA00022737"/>
    </source>
</evidence>
<feature type="domain" description="RING-type" evidence="11">
    <location>
        <begin position="197"/>
        <end position="400"/>
    </location>
</feature>
<feature type="region of interest" description="Disordered" evidence="10">
    <location>
        <begin position="414"/>
        <end position="435"/>
    </location>
</feature>
<evidence type="ECO:0000256" key="9">
    <source>
        <dbReference type="SAM" id="Coils"/>
    </source>
</evidence>
<keyword evidence="13" id="KW-1185">Reference proteome</keyword>
<dbReference type="SUPFAM" id="SSF57850">
    <property type="entry name" value="RING/U-box"/>
    <property type="match status" value="2"/>
</dbReference>
<feature type="region of interest" description="Disordered" evidence="10">
    <location>
        <begin position="655"/>
        <end position="675"/>
    </location>
</feature>
<dbReference type="Proteomes" id="UP000748025">
    <property type="component" value="Unassembled WGS sequence"/>
</dbReference>
<comment type="catalytic activity">
    <reaction evidence="1">
        <text>[E2 ubiquitin-conjugating enzyme]-S-ubiquitinyl-L-cysteine + [acceptor protein]-L-lysine = [E2 ubiquitin-conjugating enzyme]-L-cysteine + [acceptor protein]-N(6)-ubiquitinyl-L-lysine.</text>
        <dbReference type="EC" id="2.3.2.31"/>
    </reaction>
</comment>
<keyword evidence="4" id="KW-0479">Metal-binding</keyword>
<evidence type="ECO:0000256" key="6">
    <source>
        <dbReference type="ARBA" id="ARBA00022771"/>
    </source>
</evidence>
<dbReference type="AlphaFoldDB" id="A0A9P7NIM6"/>
<keyword evidence="9" id="KW-0175">Coiled coil</keyword>
<dbReference type="EMBL" id="SRPW01000126">
    <property type="protein sequence ID" value="KAG6017580.1"/>
    <property type="molecule type" value="Genomic_DNA"/>
</dbReference>